<evidence type="ECO:0000313" key="1">
    <source>
        <dbReference type="EMBL" id="QMT41371.1"/>
    </source>
</evidence>
<dbReference type="RefSeq" id="WP_182122907.1">
    <property type="nucleotide sequence ID" value="NZ_CP059567.1"/>
</dbReference>
<dbReference type="Proteomes" id="UP000514752">
    <property type="component" value="Chromosome"/>
</dbReference>
<dbReference type="EMBL" id="CP059567">
    <property type="protein sequence ID" value="QMT41371.1"/>
    <property type="molecule type" value="Genomic_DNA"/>
</dbReference>
<reference evidence="1 2" key="1">
    <citation type="submission" date="2020-07" db="EMBL/GenBank/DDBJ databases">
        <title>Genomic diversity of species in the Neisseriaceae family.</title>
        <authorList>
            <person name="Vincent A.T."/>
            <person name="Bernet E."/>
            <person name="Veyrier F.J."/>
        </authorList>
    </citation>
    <scope>NUCLEOTIDE SEQUENCE [LARGE SCALE GENOMIC DNA]</scope>
    <source>
        <strain evidence="1 2">DSM 22244</strain>
    </source>
</reference>
<dbReference type="Pfam" id="PF16460">
    <property type="entry name" value="Phage_TTP_11"/>
    <property type="match status" value="1"/>
</dbReference>
<gene>
    <name evidence="1" type="ORF">H3L94_04925</name>
</gene>
<evidence type="ECO:0008006" key="3">
    <source>
        <dbReference type="Google" id="ProtNLM"/>
    </source>
</evidence>
<organism evidence="1 2">
    <name type="scientific">Neisseria shayeganii</name>
    <dbReference type="NCBI Taxonomy" id="607712"/>
    <lineage>
        <taxon>Bacteria</taxon>
        <taxon>Pseudomonadati</taxon>
        <taxon>Pseudomonadota</taxon>
        <taxon>Betaproteobacteria</taxon>
        <taxon>Neisseriales</taxon>
        <taxon>Neisseriaceae</taxon>
        <taxon>Neisseria</taxon>
    </lineage>
</organism>
<dbReference type="AlphaFoldDB" id="A0A7D7S988"/>
<dbReference type="KEGG" id="nsg:H3L94_04925"/>
<accession>A0A7D7S988</accession>
<evidence type="ECO:0000313" key="2">
    <source>
        <dbReference type="Proteomes" id="UP000514752"/>
    </source>
</evidence>
<dbReference type="Gene3D" id="4.10.410.40">
    <property type="match status" value="1"/>
</dbReference>
<proteinExistence type="predicted"/>
<protein>
    <recommendedName>
        <fullName evidence="3">Phage tail protein</fullName>
    </recommendedName>
</protein>
<name>A0A7D7S988_9NEIS</name>
<dbReference type="InterPro" id="IPR032495">
    <property type="entry name" value="Phage_TTP_11"/>
</dbReference>
<sequence length="154" mass="16618">MSNAVLSQGTELFALVNREIVKCECTASITGVGSGTKTEIDITTLKERVAKQYASGLEEPATLSIPYKMLNFKDHKVFENLKKSGATVKWCIALSDGTNPPTASDDDLTAPTERTSVIFSGFVAENSIEFAENDVVKGTLSIKRSGGETWNHKA</sequence>